<dbReference type="GO" id="GO:0016836">
    <property type="term" value="F:hydro-lyase activity"/>
    <property type="evidence" value="ECO:0007669"/>
    <property type="project" value="UniProtKB-ARBA"/>
</dbReference>
<dbReference type="AlphaFoldDB" id="A0A1E3K9J1"/>
<reference evidence="4 5" key="1">
    <citation type="submission" date="2016-06" db="EMBL/GenBank/DDBJ databases">
        <title>Evolution of pathogenesis and genome organization in the Tremellales.</title>
        <authorList>
            <person name="Cuomo C."/>
            <person name="Litvintseva A."/>
            <person name="Heitman J."/>
            <person name="Chen Y."/>
            <person name="Sun S."/>
            <person name="Springer D."/>
            <person name="Dromer F."/>
            <person name="Young S."/>
            <person name="Zeng Q."/>
            <person name="Chapman S."/>
            <person name="Gujja S."/>
            <person name="Saif S."/>
            <person name="Birren B."/>
        </authorList>
    </citation>
    <scope>NUCLEOTIDE SEQUENCE [LARGE SCALE GENOMIC DNA]</scope>
    <source>
        <strain evidence="4 5">CBS 6273</strain>
    </source>
</reference>
<comment type="similarity">
    <text evidence="1 3">Belongs to the enoyl-CoA hydratase/isomerase family.</text>
</comment>
<dbReference type="SUPFAM" id="SSF52096">
    <property type="entry name" value="ClpP/crotonase"/>
    <property type="match status" value="1"/>
</dbReference>
<gene>
    <name evidence="4" type="ORF">I350_02075</name>
</gene>
<protein>
    <recommendedName>
        <fullName evidence="6">Enoyl-CoA hydratase</fullName>
    </recommendedName>
</protein>
<evidence type="ECO:0000313" key="4">
    <source>
        <dbReference type="EMBL" id="ODO09854.1"/>
    </source>
</evidence>
<dbReference type="FunFam" id="3.90.226.10:FF:000009">
    <property type="entry name" value="Carnitinyl-CoA dehydratase"/>
    <property type="match status" value="1"/>
</dbReference>
<evidence type="ECO:0000256" key="2">
    <source>
        <dbReference type="ARBA" id="ARBA00023239"/>
    </source>
</evidence>
<evidence type="ECO:0008006" key="6">
    <source>
        <dbReference type="Google" id="ProtNLM"/>
    </source>
</evidence>
<dbReference type="Proteomes" id="UP000095149">
    <property type="component" value="Unassembled WGS sequence"/>
</dbReference>
<evidence type="ECO:0000256" key="3">
    <source>
        <dbReference type="RuleBase" id="RU003707"/>
    </source>
</evidence>
<dbReference type="Pfam" id="PF00378">
    <property type="entry name" value="ECH_1"/>
    <property type="match status" value="1"/>
</dbReference>
<dbReference type="PROSITE" id="PS00166">
    <property type="entry name" value="ENOYL_COA_HYDRATASE"/>
    <property type="match status" value="1"/>
</dbReference>
<dbReference type="CDD" id="cd06558">
    <property type="entry name" value="crotonase-like"/>
    <property type="match status" value="1"/>
</dbReference>
<keyword evidence="2" id="KW-0456">Lyase</keyword>
<dbReference type="PANTHER" id="PTHR11941">
    <property type="entry name" value="ENOYL-COA HYDRATASE-RELATED"/>
    <property type="match status" value="1"/>
</dbReference>
<evidence type="ECO:0000256" key="1">
    <source>
        <dbReference type="ARBA" id="ARBA00005254"/>
    </source>
</evidence>
<dbReference type="InterPro" id="IPR001753">
    <property type="entry name" value="Enoyl-CoA_hydra/iso"/>
</dbReference>
<dbReference type="InterPro" id="IPR029045">
    <property type="entry name" value="ClpP/crotonase-like_dom_sf"/>
</dbReference>
<sequence length="315" mass="33947">MSLTRIPPSIRLSGRLRQSILRRSLSTQSESHAFLRPLLSTRSDSALSELEGVLCLTLNRPKIKNALSVQMVAEMREALTRIETHNARLLLLESSTPSIFCSGADLRERRTMSPLDVSNFLDSLRGLLGELEDVPVPTVAVVDGYALGGGAELALASDLRVGGENTKMALPEAKLGIIPGAGGTQRLTRLVGPSKAKELIFTGRHVNGPEAERIGELYDHVRDDTADVCVGILNIYAQSPSSAREASLILARQILSSAPLALAAAKSAIDGATDSSLDAGLTLEREMYNSLLDTYDRQEGLKAFAEKRRAIFTGR</sequence>
<comment type="caution">
    <text evidence="4">The sequence shown here is derived from an EMBL/GenBank/DDBJ whole genome shotgun (WGS) entry which is preliminary data.</text>
</comment>
<dbReference type="PANTHER" id="PTHR11941:SF171">
    <property type="entry name" value="SD19268P"/>
    <property type="match status" value="1"/>
</dbReference>
<dbReference type="GO" id="GO:0005739">
    <property type="term" value="C:mitochondrion"/>
    <property type="evidence" value="ECO:0007669"/>
    <property type="project" value="TreeGrafter"/>
</dbReference>
<dbReference type="OrthoDB" id="410701at2759"/>
<dbReference type="InterPro" id="IPR018376">
    <property type="entry name" value="Enoyl-CoA_hyd/isom_CS"/>
</dbReference>
<dbReference type="Gene3D" id="1.10.12.10">
    <property type="entry name" value="Lyase 2-enoyl-coa Hydratase, Chain A, domain 2"/>
    <property type="match status" value="1"/>
</dbReference>
<dbReference type="GO" id="GO:0006635">
    <property type="term" value="P:fatty acid beta-oxidation"/>
    <property type="evidence" value="ECO:0007669"/>
    <property type="project" value="TreeGrafter"/>
</dbReference>
<name>A0A1E3K9J1_9TREE</name>
<accession>A0A1E3K9J1</accession>
<dbReference type="FunFam" id="1.10.12.10:FF:000001">
    <property type="entry name" value="Probable enoyl-CoA hydratase, mitochondrial"/>
    <property type="match status" value="1"/>
</dbReference>
<organism evidence="4 5">
    <name type="scientific">Cryptococcus amylolentus CBS 6273</name>
    <dbReference type="NCBI Taxonomy" id="1296118"/>
    <lineage>
        <taxon>Eukaryota</taxon>
        <taxon>Fungi</taxon>
        <taxon>Dikarya</taxon>
        <taxon>Basidiomycota</taxon>
        <taxon>Agaricomycotina</taxon>
        <taxon>Tremellomycetes</taxon>
        <taxon>Tremellales</taxon>
        <taxon>Cryptococcaceae</taxon>
        <taxon>Cryptococcus</taxon>
    </lineage>
</organism>
<dbReference type="Gene3D" id="3.90.226.10">
    <property type="entry name" value="2-enoyl-CoA Hydratase, Chain A, domain 1"/>
    <property type="match status" value="1"/>
</dbReference>
<dbReference type="InterPro" id="IPR014748">
    <property type="entry name" value="Enoyl-CoA_hydra_C"/>
</dbReference>
<dbReference type="EMBL" id="MEKH01000003">
    <property type="protein sequence ID" value="ODO09854.1"/>
    <property type="molecule type" value="Genomic_DNA"/>
</dbReference>
<proteinExistence type="inferred from homology"/>
<evidence type="ECO:0000313" key="5">
    <source>
        <dbReference type="Proteomes" id="UP000095149"/>
    </source>
</evidence>